<evidence type="ECO:0000313" key="10">
    <source>
        <dbReference type="EMBL" id="COW19068.1"/>
    </source>
</evidence>
<dbReference type="EMBL" id="CSAE01000995">
    <property type="protein sequence ID" value="COX18261.1"/>
    <property type="molecule type" value="Genomic_DNA"/>
</dbReference>
<dbReference type="EMBL" id="CSAJ01000617">
    <property type="protein sequence ID" value="COW96721.1"/>
    <property type="molecule type" value="Genomic_DNA"/>
</dbReference>
<evidence type="ECO:0000313" key="7">
    <source>
        <dbReference type="EMBL" id="CKT31789.1"/>
    </source>
</evidence>
<dbReference type="EMBL" id="CNGE01000366">
    <property type="protein sequence ID" value="CKS58891.1"/>
    <property type="molecule type" value="Genomic_DNA"/>
</dbReference>
<dbReference type="Proteomes" id="UP000236349">
    <property type="component" value="Chromosome"/>
</dbReference>
<accession>A0A0U0T0T8</accession>
<dbReference type="EMBL" id="CSAD01000591">
    <property type="protein sequence ID" value="COW19068.1"/>
    <property type="molecule type" value="Genomic_DNA"/>
</dbReference>
<dbReference type="EMBL" id="CFOE01000445">
    <property type="protein sequence ID" value="CFE41488.1"/>
    <property type="molecule type" value="Genomic_DNA"/>
</dbReference>
<dbReference type="EMBL" id="CHKL01000027">
    <property type="protein sequence ID" value="COV69727.1"/>
    <property type="molecule type" value="Genomic_DNA"/>
</dbReference>
<evidence type="ECO:0000313" key="17">
    <source>
        <dbReference type="Proteomes" id="UP000046680"/>
    </source>
</evidence>
<evidence type="ECO:0000313" key="16">
    <source>
        <dbReference type="Proteomes" id="UP000045842"/>
    </source>
</evidence>
<evidence type="ECO:0000313" key="23">
    <source>
        <dbReference type="Proteomes" id="UP000050164"/>
    </source>
</evidence>
<dbReference type="EMBL" id="CNFU01001326">
    <property type="protein sequence ID" value="CKT31789.1"/>
    <property type="molecule type" value="Genomic_DNA"/>
</dbReference>
<evidence type="ECO:0000313" key="11">
    <source>
        <dbReference type="EMBL" id="COW96721.1"/>
    </source>
</evidence>
<dbReference type="EMBL" id="CP024614">
    <property type="protein sequence ID" value="AUS51467.1"/>
    <property type="molecule type" value="Genomic_DNA"/>
</dbReference>
<dbReference type="Proteomes" id="UP000044938">
    <property type="component" value="Unassembled WGS sequence"/>
</dbReference>
<evidence type="ECO:0000313" key="19">
    <source>
        <dbReference type="Proteomes" id="UP000048289"/>
    </source>
</evidence>
<dbReference type="Proteomes" id="UP000046947">
    <property type="component" value="Unassembled WGS sequence"/>
</dbReference>
<evidence type="ECO:0000313" key="21">
    <source>
        <dbReference type="Proteomes" id="UP000048948"/>
    </source>
</evidence>
<evidence type="ECO:0000313" key="2">
    <source>
        <dbReference type="EMBL" id="CFE41488.1"/>
    </source>
</evidence>
<dbReference type="Proteomes" id="UP000039217">
    <property type="component" value="Unassembled WGS sequence"/>
</dbReference>
<dbReference type="Proteomes" id="UP000045842">
    <property type="component" value="Unassembled WGS sequence"/>
</dbReference>
<dbReference type="Proteomes" id="UP000048948">
    <property type="component" value="Unassembled WGS sequence"/>
</dbReference>
<dbReference type="Proteomes" id="UP000049023">
    <property type="component" value="Unassembled WGS sequence"/>
</dbReference>
<gene>
    <name evidence="1" type="ORF">CAB90_02606</name>
    <name evidence="4" type="ORF">ERS007657_02993</name>
    <name evidence="8" type="ORF">ERS007661_03457</name>
    <name evidence="10" type="ORF">ERS007679_03333</name>
    <name evidence="2" type="ORF">ERS007681_02942</name>
    <name evidence="3" type="ORF">ERS007688_02021</name>
    <name evidence="12" type="ORF">ERS007703_04881</name>
    <name evidence="11" type="ORF">ERS007720_03648</name>
    <name evidence="9" type="ORF">ERS007741_00464</name>
    <name evidence="6" type="ORF">ERS027646_02128</name>
    <name evidence="5" type="ORF">ERS027659_00419</name>
    <name evidence="7" type="ORF">ERS027661_04196</name>
</gene>
<evidence type="ECO:0000313" key="5">
    <source>
        <dbReference type="EMBL" id="CKQ94235.1"/>
    </source>
</evidence>
<organism evidence="12 13">
    <name type="scientific">Mycobacterium tuberculosis</name>
    <dbReference type="NCBI Taxonomy" id="1773"/>
    <lineage>
        <taxon>Bacteria</taxon>
        <taxon>Bacillati</taxon>
        <taxon>Actinomycetota</taxon>
        <taxon>Actinomycetes</taxon>
        <taxon>Mycobacteriales</taxon>
        <taxon>Mycobacteriaceae</taxon>
        <taxon>Mycobacterium</taxon>
        <taxon>Mycobacterium tuberculosis complex</taxon>
    </lineage>
</organism>
<dbReference type="Proteomes" id="UP000038802">
    <property type="component" value="Unassembled WGS sequence"/>
</dbReference>
<evidence type="ECO:0000313" key="6">
    <source>
        <dbReference type="EMBL" id="CKS58891.1"/>
    </source>
</evidence>
<evidence type="ECO:0000313" key="24">
    <source>
        <dbReference type="Proteomes" id="UP000236349"/>
    </source>
</evidence>
<evidence type="ECO:0000313" key="15">
    <source>
        <dbReference type="Proteomes" id="UP000044938"/>
    </source>
</evidence>
<reference evidence="12" key="2">
    <citation type="submission" date="2015-03" db="EMBL/GenBank/DDBJ databases">
        <authorList>
            <person name="Murphy D."/>
        </authorList>
    </citation>
    <scope>NUCLEOTIDE SEQUENCE [LARGE SCALE GENOMIC DNA]</scope>
    <source>
        <strain evidence="12">K00500041</strain>
    </source>
</reference>
<dbReference type="EMBL" id="CFOH01000301">
    <property type="protein sequence ID" value="CFE52015.1"/>
    <property type="molecule type" value="Genomic_DNA"/>
</dbReference>
<dbReference type="Proteomes" id="UP000046680">
    <property type="component" value="Unassembled WGS sequence"/>
</dbReference>
<proteinExistence type="predicted"/>
<protein>
    <submittedName>
        <fullName evidence="12">Uncharacterized protein</fullName>
    </submittedName>
</protein>
<dbReference type="EMBL" id="CGCX01001307">
    <property type="protein sequence ID" value="CFR92473.1"/>
    <property type="molecule type" value="Genomic_DNA"/>
</dbReference>
<dbReference type="Proteomes" id="UP000048600">
    <property type="component" value="Unassembled WGS sequence"/>
</dbReference>
<evidence type="ECO:0000313" key="8">
    <source>
        <dbReference type="EMBL" id="CNW03764.1"/>
    </source>
</evidence>
<evidence type="ECO:0000313" key="20">
    <source>
        <dbReference type="Proteomes" id="UP000048600"/>
    </source>
</evidence>
<evidence type="ECO:0000313" key="3">
    <source>
        <dbReference type="EMBL" id="CFE52015.1"/>
    </source>
</evidence>
<evidence type="ECO:0000313" key="14">
    <source>
        <dbReference type="Proteomes" id="UP000039217"/>
    </source>
</evidence>
<evidence type="ECO:0000313" key="4">
    <source>
        <dbReference type="EMBL" id="CFR92473.1"/>
    </source>
</evidence>
<evidence type="ECO:0000313" key="13">
    <source>
        <dbReference type="Proteomes" id="UP000038802"/>
    </source>
</evidence>
<evidence type="ECO:0000313" key="18">
    <source>
        <dbReference type="Proteomes" id="UP000046947"/>
    </source>
</evidence>
<evidence type="ECO:0000313" key="12">
    <source>
        <dbReference type="EMBL" id="COX18261.1"/>
    </source>
</evidence>
<sequence length="67" mass="7159">MCIRAKVAAIPSTFAVMTLKIRCRSRTMAANIPTIAAPNTNPPISDETTTVGVPRPLRLTIPVSPPM</sequence>
<reference evidence="13 14" key="1">
    <citation type="submission" date="2015-03" db="EMBL/GenBank/DDBJ databases">
        <authorList>
            <consortium name="Pathogen Informatics"/>
        </authorList>
    </citation>
    <scope>NUCLEOTIDE SEQUENCE [LARGE SCALE GENOMIC DNA]</scope>
    <source>
        <strain evidence="6 21">Bir 172</strain>
        <strain evidence="5 23">Bir 185</strain>
        <strain evidence="7 22">Bir 187</strain>
        <strain evidence="4 17">C09601061</strain>
        <strain evidence="8 14">D00501624</strain>
        <strain evidence="10 16">G09801536</strain>
        <strain evidence="2 19">G09901357</strain>
        <strain evidence="3 18">H09601792</strain>
        <strain evidence="13">K00500041</strain>
        <strain evidence="11 15">M09401471</strain>
        <strain evidence="9 20">P00601463</strain>
    </source>
</reference>
<dbReference type="EMBL" id="CQQC01001538">
    <property type="protein sequence ID" value="CNW03764.1"/>
    <property type="molecule type" value="Genomic_DNA"/>
</dbReference>
<evidence type="ECO:0000313" key="1">
    <source>
        <dbReference type="EMBL" id="AUS51467.1"/>
    </source>
</evidence>
<dbReference type="AlphaFoldDB" id="A0A0U0T0T8"/>
<name>A0A0U0T0T8_MYCTX</name>
<dbReference type="Proteomes" id="UP000048289">
    <property type="component" value="Unassembled WGS sequence"/>
</dbReference>
<dbReference type="EMBL" id="CNFT01000054">
    <property type="protein sequence ID" value="CKQ94235.1"/>
    <property type="molecule type" value="Genomic_DNA"/>
</dbReference>
<evidence type="ECO:0000313" key="9">
    <source>
        <dbReference type="EMBL" id="COV69727.1"/>
    </source>
</evidence>
<evidence type="ECO:0000313" key="22">
    <source>
        <dbReference type="Proteomes" id="UP000049023"/>
    </source>
</evidence>
<reference evidence="1 24" key="3">
    <citation type="submission" date="2017-10" db="EMBL/GenBank/DDBJ databases">
        <title>Clinical isolate obtained from a human patient with meningeal tuberculosis in michoacan, Mexico.</title>
        <authorList>
            <person name="Guillen-Nepita A.L."/>
            <person name="Negrete-Paz A.M."/>
            <person name="Vazquez-Marrufo G."/>
            <person name="Cruz-Hernandez A."/>
            <person name="Fresia P."/>
            <person name="Naya H."/>
            <person name="Vazquez-Garciduenas M.S."/>
        </authorList>
    </citation>
    <scope>NUCLEOTIDE SEQUENCE [LARGE SCALE GENOMIC DNA]</scope>
    <source>
        <strain evidence="24">Beijing/MYC004</strain>
        <strain evidence="1">MYC004</strain>
    </source>
</reference>
<dbReference type="Proteomes" id="UP000050164">
    <property type="component" value="Unassembled WGS sequence"/>
</dbReference>